<dbReference type="Gene3D" id="3.40.50.360">
    <property type="match status" value="1"/>
</dbReference>
<feature type="domain" description="Flavodoxin-like" evidence="2">
    <location>
        <begin position="4"/>
        <end position="184"/>
    </location>
</feature>
<dbReference type="InterPro" id="IPR029039">
    <property type="entry name" value="Flavoprotein-like_sf"/>
</dbReference>
<dbReference type="GO" id="GO:0016020">
    <property type="term" value="C:membrane"/>
    <property type="evidence" value="ECO:0007669"/>
    <property type="project" value="TreeGrafter"/>
</dbReference>
<name>A0A7W5VCA7_9ACTN</name>
<dbReference type="Proteomes" id="UP000579945">
    <property type="component" value="Unassembled WGS sequence"/>
</dbReference>
<evidence type="ECO:0000313" key="4">
    <source>
        <dbReference type="Proteomes" id="UP000579945"/>
    </source>
</evidence>
<dbReference type="GO" id="GO:0003955">
    <property type="term" value="F:NAD(P)H dehydrogenase (quinone) activity"/>
    <property type="evidence" value="ECO:0007669"/>
    <property type="project" value="UniProtKB-EC"/>
</dbReference>
<evidence type="ECO:0000256" key="1">
    <source>
        <dbReference type="ARBA" id="ARBA00006961"/>
    </source>
</evidence>
<dbReference type="EMBL" id="JACIBV010000001">
    <property type="protein sequence ID" value="MBB3728974.1"/>
    <property type="molecule type" value="Genomic_DNA"/>
</dbReference>
<dbReference type="GO" id="GO:0010181">
    <property type="term" value="F:FMN binding"/>
    <property type="evidence" value="ECO:0007669"/>
    <property type="project" value="InterPro"/>
</dbReference>
<dbReference type="NCBIfam" id="TIGR01755">
    <property type="entry name" value="flav_wrbA"/>
    <property type="match status" value="1"/>
</dbReference>
<dbReference type="AlphaFoldDB" id="A0A7W5VCA7"/>
<keyword evidence="3" id="KW-0560">Oxidoreductase</keyword>
<dbReference type="PANTHER" id="PTHR30546">
    <property type="entry name" value="FLAVODOXIN-RELATED PROTEIN WRBA-RELATED"/>
    <property type="match status" value="1"/>
</dbReference>
<keyword evidence="4" id="KW-1185">Reference proteome</keyword>
<dbReference type="InterPro" id="IPR005025">
    <property type="entry name" value="FMN_Rdtase-like_dom"/>
</dbReference>
<dbReference type="PROSITE" id="PS50902">
    <property type="entry name" value="FLAVODOXIN_LIKE"/>
    <property type="match status" value="1"/>
</dbReference>
<dbReference type="Pfam" id="PF03358">
    <property type="entry name" value="FMN_red"/>
    <property type="match status" value="1"/>
</dbReference>
<organism evidence="3 4">
    <name type="scientific">Nonomuraea dietziae</name>
    <dbReference type="NCBI Taxonomy" id="65515"/>
    <lineage>
        <taxon>Bacteria</taxon>
        <taxon>Bacillati</taxon>
        <taxon>Actinomycetota</taxon>
        <taxon>Actinomycetes</taxon>
        <taxon>Streptosporangiales</taxon>
        <taxon>Streptosporangiaceae</taxon>
        <taxon>Nonomuraea</taxon>
    </lineage>
</organism>
<dbReference type="NCBIfam" id="NF002999">
    <property type="entry name" value="PRK03767.1"/>
    <property type="match status" value="1"/>
</dbReference>
<dbReference type="InterPro" id="IPR008254">
    <property type="entry name" value="Flavodoxin/NO_synth"/>
</dbReference>
<sequence length="200" mass="20673">MTNLAVIYYSSTGTITAIAREMAAAAEAAGASVRLRRVAELAPQAAIDSVPGWAENVAATSDIPVATPDDMVWADAVIFGTPTRFGNVASQVKQFIDTLGGLQYQGLLADKVYSGFTSTATAHGGHESTLLALGNTFHHFGGIIVPPGYTDPVHANPYGVSHHTANGTIPVGEETLAAARAQAVRVVRFASALSRVGQAA</sequence>
<dbReference type="RefSeq" id="WP_183651608.1">
    <property type="nucleotide sequence ID" value="NZ_BAAAXX010000098.1"/>
</dbReference>
<accession>A0A7W5VCA7</accession>
<comment type="caution">
    <text evidence="3">The sequence shown here is derived from an EMBL/GenBank/DDBJ whole genome shotgun (WGS) entry which is preliminary data.</text>
</comment>
<comment type="similarity">
    <text evidence="1">Belongs to the WrbA family.</text>
</comment>
<dbReference type="SUPFAM" id="SSF52218">
    <property type="entry name" value="Flavoproteins"/>
    <property type="match status" value="1"/>
</dbReference>
<gene>
    <name evidence="3" type="ORF">FHR33_004834</name>
</gene>
<reference evidence="3 4" key="1">
    <citation type="submission" date="2020-08" db="EMBL/GenBank/DDBJ databases">
        <title>Sequencing the genomes of 1000 actinobacteria strains.</title>
        <authorList>
            <person name="Klenk H.-P."/>
        </authorList>
    </citation>
    <scope>NUCLEOTIDE SEQUENCE [LARGE SCALE GENOMIC DNA]</scope>
    <source>
        <strain evidence="3 4">DSM 44320</strain>
    </source>
</reference>
<evidence type="ECO:0000259" key="2">
    <source>
        <dbReference type="PROSITE" id="PS50902"/>
    </source>
</evidence>
<dbReference type="EC" id="1.6.5.2" evidence="3"/>
<evidence type="ECO:0000313" key="3">
    <source>
        <dbReference type="EMBL" id="MBB3728974.1"/>
    </source>
</evidence>
<protein>
    <submittedName>
        <fullName evidence="3">NAD(P)H dehydrogenase (Quinone)</fullName>
        <ecNumber evidence="3">1.6.5.2</ecNumber>
    </submittedName>
</protein>
<dbReference type="InterPro" id="IPR010089">
    <property type="entry name" value="Flavoprotein_WrbA-like"/>
</dbReference>
<dbReference type="PANTHER" id="PTHR30546:SF23">
    <property type="entry name" value="FLAVOPROTEIN-LIKE PROTEIN YCP4-RELATED"/>
    <property type="match status" value="1"/>
</dbReference>
<dbReference type="GeneID" id="95391180"/>
<proteinExistence type="inferred from homology"/>